<evidence type="ECO:0000256" key="2">
    <source>
        <dbReference type="ARBA" id="ARBA00022741"/>
    </source>
</evidence>
<evidence type="ECO:0000256" key="5">
    <source>
        <dbReference type="ARBA" id="ARBA00022840"/>
    </source>
</evidence>
<feature type="region of interest" description="Disordered" evidence="11">
    <location>
        <begin position="695"/>
        <end position="732"/>
    </location>
</feature>
<dbReference type="PANTHER" id="PTHR11070:SF59">
    <property type="entry name" value="DNA 3'-5' HELICASE"/>
    <property type="match status" value="1"/>
</dbReference>
<dbReference type="AlphaFoldDB" id="A0A4Q2RK97"/>
<dbReference type="PROSITE" id="PS51217">
    <property type="entry name" value="UVRD_HELICASE_CTER"/>
    <property type="match status" value="1"/>
</dbReference>
<sequence>MVVDGRKGAHAQDVGIGDMGIGREEGRHGASGRASVIGRAAPGCPRRCQAPQAFERRRPSSAAGLRAPQTLKRRDIRRSTGPQRPTPGLPALPTRAASVAWRGMADLDPSQRRAASADHPIQLVLAGPGSGKTSTLVGRFRHLSDSGVDPQRIMALTFTKKAAEEMRLRIARDLALDNPAELRVFTFHSLALRCLQRKPHLAGLPERIDVWSAHQQRAVFSARRMYWNDEGDILDIIAGAKEQLLDAGAYARSLARDDEAGHRAAAFFATYEAALREAGAIDFADMVPLLLRAMADHPAYGRAVSGAVDHLLVDEYQDINLGQHRLIEHFRSGGVHLWAVGDDDQTLFTFRAADIRYTLDFKRRHRDAVLHLLDRNYRSTPEIVAGAKRLIGRNRDRFAKDYGPALEAAGAVAIRGYSTPDAEVRQVARAIRTLLRDGVAPSEIAVLYRAGSTGLAFQGALEALHIPFDVRGAGDLWQSAAAKLFLGALFYLLDADESRAIEKMGTGKRGESVRRRLDKVPPSGRASFADACRHARRVVSDALPKKSAEREQRDWANLCDALAGLAAECDGLDGLMERIAEQSRALRRPSGDAVVLSTIHSAKGLEWEAVFVVGLEEGVMPVAGAEIEEERRVAYVAVTRAKRILGLTYAAERGGSASKRSRFVAEFAGDAHVGTDPDHPDADVLLPLGPPYQAEPAPAKAKKVEAVPPGPAASRARAEGTRDKGTRETGAAKRGYAVDPADVTPFAPDPEAAAAQWTARDDAKLQSSFAIAGDLGEICAATGKTPEAVLSRLVRLKLVASKSAARGLWG</sequence>
<comment type="catalytic activity">
    <reaction evidence="9">
        <text>ATP + H2O = ADP + phosphate + H(+)</text>
        <dbReference type="Rhea" id="RHEA:13065"/>
        <dbReference type="ChEBI" id="CHEBI:15377"/>
        <dbReference type="ChEBI" id="CHEBI:15378"/>
        <dbReference type="ChEBI" id="CHEBI:30616"/>
        <dbReference type="ChEBI" id="CHEBI:43474"/>
        <dbReference type="ChEBI" id="CHEBI:456216"/>
        <dbReference type="EC" id="5.6.2.4"/>
    </reaction>
</comment>
<dbReference type="Pfam" id="PF13361">
    <property type="entry name" value="UvrD_C"/>
    <property type="match status" value="2"/>
</dbReference>
<dbReference type="GO" id="GO:0016887">
    <property type="term" value="F:ATP hydrolysis activity"/>
    <property type="evidence" value="ECO:0007669"/>
    <property type="project" value="RHEA"/>
</dbReference>
<dbReference type="PANTHER" id="PTHR11070">
    <property type="entry name" value="UVRD / RECB / PCRA DNA HELICASE FAMILY MEMBER"/>
    <property type="match status" value="1"/>
</dbReference>
<proteinExistence type="inferred from homology"/>
<evidence type="ECO:0000256" key="7">
    <source>
        <dbReference type="ARBA" id="ARBA00034617"/>
    </source>
</evidence>
<evidence type="ECO:0000256" key="6">
    <source>
        <dbReference type="ARBA" id="ARBA00023235"/>
    </source>
</evidence>
<comment type="similarity">
    <text evidence="1">Belongs to the helicase family. UvrD subfamily.</text>
</comment>
<dbReference type="PROSITE" id="PS51198">
    <property type="entry name" value="UVRD_HELICASE_ATP_BIND"/>
    <property type="match status" value="1"/>
</dbReference>
<dbReference type="InterPro" id="IPR013986">
    <property type="entry name" value="DExx_box_DNA_helicase_dom_sf"/>
</dbReference>
<gene>
    <name evidence="14" type="ORF">D3272_01150</name>
</gene>
<dbReference type="EC" id="5.6.2.4" evidence="8"/>
<dbReference type="Pfam" id="PF00580">
    <property type="entry name" value="UvrD-helicase"/>
    <property type="match status" value="1"/>
</dbReference>
<evidence type="ECO:0000256" key="8">
    <source>
        <dbReference type="ARBA" id="ARBA00034808"/>
    </source>
</evidence>
<dbReference type="Gene3D" id="1.10.486.10">
    <property type="entry name" value="PCRA, domain 4"/>
    <property type="match status" value="2"/>
</dbReference>
<dbReference type="GO" id="GO:0005524">
    <property type="term" value="F:ATP binding"/>
    <property type="evidence" value="ECO:0007669"/>
    <property type="project" value="UniProtKB-UniRule"/>
</dbReference>
<name>A0A4Q2RK97_9HYPH</name>
<keyword evidence="5 10" id="KW-0067">ATP-binding</keyword>
<evidence type="ECO:0000259" key="12">
    <source>
        <dbReference type="PROSITE" id="PS51198"/>
    </source>
</evidence>
<evidence type="ECO:0000256" key="3">
    <source>
        <dbReference type="ARBA" id="ARBA00022801"/>
    </source>
</evidence>
<dbReference type="Gene3D" id="1.10.10.160">
    <property type="match status" value="1"/>
</dbReference>
<feature type="binding site" evidence="10">
    <location>
        <begin position="126"/>
        <end position="133"/>
    </location>
    <ligand>
        <name>ATP</name>
        <dbReference type="ChEBI" id="CHEBI:30616"/>
    </ligand>
</feature>
<dbReference type="Gene3D" id="3.40.50.300">
    <property type="entry name" value="P-loop containing nucleotide triphosphate hydrolases"/>
    <property type="match status" value="3"/>
</dbReference>
<accession>A0A4Q2RK97</accession>
<evidence type="ECO:0000256" key="11">
    <source>
        <dbReference type="SAM" id="MobiDB-lite"/>
    </source>
</evidence>
<evidence type="ECO:0000256" key="10">
    <source>
        <dbReference type="PROSITE-ProRule" id="PRU00560"/>
    </source>
</evidence>
<dbReference type="GO" id="GO:0003677">
    <property type="term" value="F:DNA binding"/>
    <property type="evidence" value="ECO:0007669"/>
    <property type="project" value="InterPro"/>
</dbReference>
<comment type="caution">
    <text evidence="14">The sequence shown here is derived from an EMBL/GenBank/DDBJ whole genome shotgun (WGS) entry which is preliminary data.</text>
</comment>
<feature type="region of interest" description="Disordered" evidence="11">
    <location>
        <begin position="51"/>
        <end position="92"/>
    </location>
</feature>
<organism evidence="14 15">
    <name type="scientific">Lichenibacterium ramalinae</name>
    <dbReference type="NCBI Taxonomy" id="2316527"/>
    <lineage>
        <taxon>Bacteria</taxon>
        <taxon>Pseudomonadati</taxon>
        <taxon>Pseudomonadota</taxon>
        <taxon>Alphaproteobacteria</taxon>
        <taxon>Hyphomicrobiales</taxon>
        <taxon>Lichenihabitantaceae</taxon>
        <taxon>Lichenibacterium</taxon>
    </lineage>
</organism>
<feature type="region of interest" description="Disordered" evidence="11">
    <location>
        <begin position="1"/>
        <end position="29"/>
    </location>
</feature>
<dbReference type="InterPro" id="IPR027417">
    <property type="entry name" value="P-loop_NTPase"/>
</dbReference>
<evidence type="ECO:0000256" key="1">
    <source>
        <dbReference type="ARBA" id="ARBA00009922"/>
    </source>
</evidence>
<evidence type="ECO:0000259" key="13">
    <source>
        <dbReference type="PROSITE" id="PS51217"/>
    </source>
</evidence>
<dbReference type="EMBL" id="QYBC01000001">
    <property type="protein sequence ID" value="RYB07767.1"/>
    <property type="molecule type" value="Genomic_DNA"/>
</dbReference>
<comment type="catalytic activity">
    <reaction evidence="7">
        <text>Couples ATP hydrolysis with the unwinding of duplex DNA by translocating in the 3'-5' direction.</text>
        <dbReference type="EC" id="5.6.2.4"/>
    </reaction>
</comment>
<evidence type="ECO:0000313" key="14">
    <source>
        <dbReference type="EMBL" id="RYB07767.1"/>
    </source>
</evidence>
<keyword evidence="6" id="KW-0413">Isomerase</keyword>
<feature type="domain" description="UvrD-like helicase ATP-binding" evidence="12">
    <location>
        <begin position="105"/>
        <end position="380"/>
    </location>
</feature>
<protein>
    <recommendedName>
        <fullName evidence="8">DNA 3'-5' helicase</fullName>
        <ecNumber evidence="8">5.6.2.4</ecNumber>
    </recommendedName>
</protein>
<dbReference type="SUPFAM" id="SSF52540">
    <property type="entry name" value="P-loop containing nucleoside triphosphate hydrolases"/>
    <property type="match status" value="1"/>
</dbReference>
<feature type="domain" description="UvrD-like helicase C-terminal" evidence="13">
    <location>
        <begin position="381"/>
        <end position="604"/>
    </location>
</feature>
<dbReference type="GO" id="GO:0005829">
    <property type="term" value="C:cytosol"/>
    <property type="evidence" value="ECO:0007669"/>
    <property type="project" value="TreeGrafter"/>
</dbReference>
<keyword evidence="15" id="KW-1185">Reference proteome</keyword>
<dbReference type="InterPro" id="IPR014016">
    <property type="entry name" value="UvrD-like_ATP-bd"/>
</dbReference>
<keyword evidence="3 10" id="KW-0378">Hydrolase</keyword>
<keyword evidence="2 10" id="KW-0547">Nucleotide-binding</keyword>
<dbReference type="InterPro" id="IPR000212">
    <property type="entry name" value="DNA_helicase_UvrD/REP"/>
</dbReference>
<dbReference type="GO" id="GO:0000725">
    <property type="term" value="P:recombinational repair"/>
    <property type="evidence" value="ECO:0007669"/>
    <property type="project" value="TreeGrafter"/>
</dbReference>
<dbReference type="Proteomes" id="UP000289411">
    <property type="component" value="Unassembled WGS sequence"/>
</dbReference>
<dbReference type="GO" id="GO:0043138">
    <property type="term" value="F:3'-5' DNA helicase activity"/>
    <property type="evidence" value="ECO:0007669"/>
    <property type="project" value="UniProtKB-EC"/>
</dbReference>
<keyword evidence="4 10" id="KW-0347">Helicase</keyword>
<evidence type="ECO:0000313" key="15">
    <source>
        <dbReference type="Proteomes" id="UP000289411"/>
    </source>
</evidence>
<feature type="compositionally biased region" description="Basic and acidic residues" evidence="11">
    <location>
        <begin position="716"/>
        <end position="731"/>
    </location>
</feature>
<dbReference type="GO" id="GO:0033202">
    <property type="term" value="C:DNA helicase complex"/>
    <property type="evidence" value="ECO:0007669"/>
    <property type="project" value="TreeGrafter"/>
</dbReference>
<reference evidence="14 15" key="1">
    <citation type="submission" date="2018-09" db="EMBL/GenBank/DDBJ databases">
        <authorList>
            <person name="Grouzdev D.S."/>
            <person name="Krutkina M.S."/>
        </authorList>
    </citation>
    <scope>NUCLEOTIDE SEQUENCE [LARGE SCALE GENOMIC DNA]</scope>
    <source>
        <strain evidence="14 15">RmlP001</strain>
    </source>
</reference>
<evidence type="ECO:0000256" key="9">
    <source>
        <dbReference type="ARBA" id="ARBA00048988"/>
    </source>
</evidence>
<evidence type="ECO:0000256" key="4">
    <source>
        <dbReference type="ARBA" id="ARBA00022806"/>
    </source>
</evidence>
<dbReference type="InterPro" id="IPR014017">
    <property type="entry name" value="DNA_helicase_UvrD-like_C"/>
</dbReference>
<dbReference type="CDD" id="cd17932">
    <property type="entry name" value="DEXQc_UvrD"/>
    <property type="match status" value="1"/>
</dbReference>
<reference evidence="14 15" key="2">
    <citation type="submission" date="2019-02" db="EMBL/GenBank/DDBJ databases">
        <title>'Lichenibacterium ramalinii' gen. nov. sp. nov., 'Lichenibacterium minor' gen. nov. sp. nov.</title>
        <authorList>
            <person name="Pankratov T."/>
        </authorList>
    </citation>
    <scope>NUCLEOTIDE SEQUENCE [LARGE SCALE GENOMIC DNA]</scope>
    <source>
        <strain evidence="14 15">RmlP001</strain>
    </source>
</reference>